<name>A0A510G6A7_9RICK</name>
<dbReference type="InterPro" id="IPR006171">
    <property type="entry name" value="TOPRIM_dom"/>
</dbReference>
<accession>A0A510G6A7</accession>
<organism evidence="2 3">
    <name type="scientific">Rickettsia asiatica</name>
    <dbReference type="NCBI Taxonomy" id="238800"/>
    <lineage>
        <taxon>Bacteria</taxon>
        <taxon>Pseudomonadati</taxon>
        <taxon>Pseudomonadota</taxon>
        <taxon>Alphaproteobacteria</taxon>
        <taxon>Rickettsiales</taxon>
        <taxon>Rickettsiaceae</taxon>
        <taxon>Rickettsieae</taxon>
        <taxon>Rickettsia</taxon>
        <taxon>spotted fever group</taxon>
    </lineage>
</organism>
<evidence type="ECO:0000313" key="3">
    <source>
        <dbReference type="Proteomes" id="UP000321183"/>
    </source>
</evidence>
<dbReference type="Pfam" id="PF01751">
    <property type="entry name" value="Toprim"/>
    <property type="match status" value="1"/>
</dbReference>
<protein>
    <recommendedName>
        <fullName evidence="1">Toprim domain-containing protein</fullName>
    </recommendedName>
</protein>
<dbReference type="AlphaFoldDB" id="A0A510G6A7"/>
<sequence>MARKTRCLSPIATTLKAENIVWRLKGFTDKGDKPIFGIEKAICSSRPILIVEGEKAAVAAAKILPEYDVVSWMGGSNAADKVNWGQLKGRDVTIWPDNDQPGFKAADIIKDKLNKANDHIGFVSVVDPPRLKFNGSFHKDLLPEKWDLADRLPKGMTIANVKEAIENVRSAHLDMQQIQSVIQNTNFKLTNMLAEEPSEATDKARSVDQEVQ</sequence>
<gene>
    <name evidence="2" type="ORF">RAS_01690</name>
</gene>
<dbReference type="SMART" id="SM00493">
    <property type="entry name" value="TOPRIM"/>
    <property type="match status" value="1"/>
</dbReference>
<dbReference type="KEGG" id="ras:RAS_01690"/>
<dbReference type="EMBL" id="AP019563">
    <property type="protein sequence ID" value="BBJ31060.1"/>
    <property type="molecule type" value="Genomic_DNA"/>
</dbReference>
<reference evidence="2 3" key="1">
    <citation type="submission" date="2019-04" db="EMBL/GenBank/DDBJ databases">
        <title>Draft genome sequence of Rickettsia asiatica Maytaro1284.</title>
        <authorList>
            <person name="Thu M."/>
            <person name="Qiu Y."/>
            <person name="Nakao R."/>
        </authorList>
    </citation>
    <scope>NUCLEOTIDE SEQUENCE [LARGE SCALE GENOMIC DNA]</scope>
    <source>
        <strain evidence="2 3">Maytaro1284</strain>
    </source>
</reference>
<evidence type="ECO:0000259" key="1">
    <source>
        <dbReference type="SMART" id="SM00493"/>
    </source>
</evidence>
<dbReference type="Proteomes" id="UP000321183">
    <property type="component" value="Chromosome"/>
</dbReference>
<dbReference type="RefSeq" id="WP_232049250.1">
    <property type="nucleotide sequence ID" value="NZ_AP019563.1"/>
</dbReference>
<dbReference type="Gene3D" id="3.40.1360.10">
    <property type="match status" value="1"/>
</dbReference>
<dbReference type="InterPro" id="IPR034154">
    <property type="entry name" value="TOPRIM_DnaG/twinkle"/>
</dbReference>
<evidence type="ECO:0000313" key="2">
    <source>
        <dbReference type="EMBL" id="BBJ31060.1"/>
    </source>
</evidence>
<dbReference type="SUPFAM" id="SSF56731">
    <property type="entry name" value="DNA primase core"/>
    <property type="match status" value="1"/>
</dbReference>
<keyword evidence="3" id="KW-1185">Reference proteome</keyword>
<dbReference type="CDD" id="cd01029">
    <property type="entry name" value="TOPRIM_primases"/>
    <property type="match status" value="1"/>
</dbReference>
<feature type="domain" description="Toprim" evidence="1">
    <location>
        <begin position="46"/>
        <end position="118"/>
    </location>
</feature>
<proteinExistence type="predicted"/>